<evidence type="ECO:0000313" key="8">
    <source>
        <dbReference type="EMBL" id="CAK8695631.1"/>
    </source>
</evidence>
<evidence type="ECO:0000256" key="5">
    <source>
        <dbReference type="SAM" id="MobiDB-lite"/>
    </source>
</evidence>
<feature type="transmembrane region" description="Helical" evidence="6">
    <location>
        <begin position="75"/>
        <end position="104"/>
    </location>
</feature>
<feature type="compositionally biased region" description="Polar residues" evidence="5">
    <location>
        <begin position="1"/>
        <end position="22"/>
    </location>
</feature>
<evidence type="ECO:0000256" key="4">
    <source>
        <dbReference type="ARBA" id="ARBA00023136"/>
    </source>
</evidence>
<evidence type="ECO:0000313" key="9">
    <source>
        <dbReference type="Proteomes" id="UP001642483"/>
    </source>
</evidence>
<accession>A0ABP0GV67</accession>
<evidence type="ECO:0000256" key="6">
    <source>
        <dbReference type="SAM" id="Phobius"/>
    </source>
</evidence>
<name>A0ABP0GV67_CLALP</name>
<keyword evidence="9" id="KW-1185">Reference proteome</keyword>
<keyword evidence="2 6" id="KW-0812">Transmembrane</keyword>
<dbReference type="PANTHER" id="PTHR22950:SF652">
    <property type="entry name" value="TRANSMEMBRANE AMINO ACID TRANSPORTER FAMILY PROTEIN"/>
    <property type="match status" value="1"/>
</dbReference>
<feature type="transmembrane region" description="Helical" evidence="6">
    <location>
        <begin position="125"/>
        <end position="150"/>
    </location>
</feature>
<evidence type="ECO:0000259" key="7">
    <source>
        <dbReference type="Pfam" id="PF01490"/>
    </source>
</evidence>
<feature type="transmembrane region" description="Helical" evidence="6">
    <location>
        <begin position="317"/>
        <end position="346"/>
    </location>
</feature>
<proteinExistence type="predicted"/>
<reference evidence="8 9" key="1">
    <citation type="submission" date="2024-02" db="EMBL/GenBank/DDBJ databases">
        <authorList>
            <person name="Daric V."/>
            <person name="Darras S."/>
        </authorList>
    </citation>
    <scope>NUCLEOTIDE SEQUENCE [LARGE SCALE GENOMIC DNA]</scope>
</reference>
<organism evidence="8 9">
    <name type="scientific">Clavelina lepadiformis</name>
    <name type="common">Light-bulb sea squirt</name>
    <name type="synonym">Ascidia lepadiformis</name>
    <dbReference type="NCBI Taxonomy" id="159417"/>
    <lineage>
        <taxon>Eukaryota</taxon>
        <taxon>Metazoa</taxon>
        <taxon>Chordata</taxon>
        <taxon>Tunicata</taxon>
        <taxon>Ascidiacea</taxon>
        <taxon>Aplousobranchia</taxon>
        <taxon>Clavelinidae</taxon>
        <taxon>Clavelina</taxon>
    </lineage>
</organism>
<gene>
    <name evidence="8" type="ORF">CVLEPA_LOCUS28880</name>
</gene>
<keyword evidence="4 6" id="KW-0472">Membrane</keyword>
<evidence type="ECO:0000256" key="2">
    <source>
        <dbReference type="ARBA" id="ARBA00022692"/>
    </source>
</evidence>
<dbReference type="Pfam" id="PF01490">
    <property type="entry name" value="Aa_trans"/>
    <property type="match status" value="1"/>
</dbReference>
<dbReference type="Proteomes" id="UP001642483">
    <property type="component" value="Unassembled WGS sequence"/>
</dbReference>
<feature type="transmembrane region" description="Helical" evidence="6">
    <location>
        <begin position="202"/>
        <end position="221"/>
    </location>
</feature>
<feature type="transmembrane region" description="Helical" evidence="6">
    <location>
        <begin position="49"/>
        <end position="69"/>
    </location>
</feature>
<dbReference type="InterPro" id="IPR013057">
    <property type="entry name" value="AA_transpt_TM"/>
</dbReference>
<feature type="region of interest" description="Disordered" evidence="5">
    <location>
        <begin position="1"/>
        <end position="23"/>
    </location>
</feature>
<feature type="transmembrane region" description="Helical" evidence="6">
    <location>
        <begin position="273"/>
        <end position="297"/>
    </location>
</feature>
<evidence type="ECO:0000256" key="3">
    <source>
        <dbReference type="ARBA" id="ARBA00022989"/>
    </source>
</evidence>
<keyword evidence="3 6" id="KW-1133">Transmembrane helix</keyword>
<feature type="transmembrane region" description="Helical" evidence="6">
    <location>
        <begin position="241"/>
        <end position="261"/>
    </location>
</feature>
<evidence type="ECO:0000256" key="1">
    <source>
        <dbReference type="ARBA" id="ARBA00004141"/>
    </source>
</evidence>
<dbReference type="EMBL" id="CAWYQH010000152">
    <property type="protein sequence ID" value="CAK8695631.1"/>
    <property type="molecule type" value="Genomic_DNA"/>
</dbReference>
<dbReference type="Gene3D" id="1.20.1740.10">
    <property type="entry name" value="Amino acid/polyamine transporter I"/>
    <property type="match status" value="1"/>
</dbReference>
<feature type="transmembrane region" description="Helical" evidence="6">
    <location>
        <begin position="170"/>
        <end position="190"/>
    </location>
</feature>
<comment type="subcellular location">
    <subcellularLocation>
        <location evidence="1">Membrane</location>
        <topology evidence="1">Multi-pass membrane protein</topology>
    </subcellularLocation>
</comment>
<comment type="caution">
    <text evidence="8">The sequence shown here is derived from an EMBL/GenBank/DDBJ whole genome shotgun (WGS) entry which is preliminary data.</text>
</comment>
<protein>
    <recommendedName>
        <fullName evidence="7">Amino acid transporter transmembrane domain-containing protein</fullName>
    </recommendedName>
</protein>
<feature type="domain" description="Amino acid transporter transmembrane" evidence="7">
    <location>
        <begin position="51"/>
        <end position="439"/>
    </location>
</feature>
<dbReference type="PANTHER" id="PTHR22950">
    <property type="entry name" value="AMINO ACID TRANSPORTER"/>
    <property type="match status" value="1"/>
</dbReference>
<feature type="transmembrane region" description="Helical" evidence="6">
    <location>
        <begin position="389"/>
        <end position="410"/>
    </location>
</feature>
<feature type="transmembrane region" description="Helical" evidence="6">
    <location>
        <begin position="366"/>
        <end position="383"/>
    </location>
</feature>
<feature type="transmembrane region" description="Helical" evidence="6">
    <location>
        <begin position="422"/>
        <end position="443"/>
    </location>
</feature>
<sequence>MDTSNENTKLLNSGGTCENGNGQLHDYEINEGDETESVEIKNERVEVKATGTFGAVFIVVNAAMGAGLLNMPKAFAMAGGISTGVTIEMCFLVLIIGSLMILGYCAHVYQCTTYQQVIETVCGKFVGVITECCIILYMFGTSIAMIIIVGDQFDKVMEAIVGPDFCHHWYMNRKFTMCVFSIAVIFPLCIPRNIGFLRHASVVGVIATIVVMVTVVVKFTMGTYTPSTIQHSPKSLSETLSAIPTIFFAYQCHVSSVPVYASLKKKTSSNWVIVISCAIFLCALSYTLTGICGYLTFGDDVKSDVLQSYDAKDDWVIIARVSIVIAMLTSYPIVHFCGRAALLTLFVKMKLFSQNPTTKFEKVRRYLVTSVWFLTSLVLALFIPNIGQAIAVVGGFAGCFIVLFPGLCLTKLAIDLIEDAKTWWSYILFIIGLLYTLIGSFLFGEITTEAIMNDIYETSATVTQCYS</sequence>